<accession>A0AAD7CTZ7</accession>
<comment type="caution">
    <text evidence="1">The sequence shown here is derived from an EMBL/GenBank/DDBJ whole genome shotgun (WGS) entry which is preliminary data.</text>
</comment>
<evidence type="ECO:0000313" key="2">
    <source>
        <dbReference type="Proteomes" id="UP001221757"/>
    </source>
</evidence>
<keyword evidence="2" id="KW-1185">Reference proteome</keyword>
<reference evidence="1" key="1">
    <citation type="submission" date="2023-03" db="EMBL/GenBank/DDBJ databases">
        <title>Massive genome expansion in bonnet fungi (Mycena s.s.) driven by repeated elements and novel gene families across ecological guilds.</title>
        <authorList>
            <consortium name="Lawrence Berkeley National Laboratory"/>
            <person name="Harder C.B."/>
            <person name="Miyauchi S."/>
            <person name="Viragh M."/>
            <person name="Kuo A."/>
            <person name="Thoen E."/>
            <person name="Andreopoulos B."/>
            <person name="Lu D."/>
            <person name="Skrede I."/>
            <person name="Drula E."/>
            <person name="Henrissat B."/>
            <person name="Morin E."/>
            <person name="Kohler A."/>
            <person name="Barry K."/>
            <person name="LaButti K."/>
            <person name="Morin E."/>
            <person name="Salamov A."/>
            <person name="Lipzen A."/>
            <person name="Mereny Z."/>
            <person name="Hegedus B."/>
            <person name="Baldrian P."/>
            <person name="Stursova M."/>
            <person name="Weitz H."/>
            <person name="Taylor A."/>
            <person name="Grigoriev I.V."/>
            <person name="Nagy L.G."/>
            <person name="Martin F."/>
            <person name="Kauserud H."/>
        </authorList>
    </citation>
    <scope>NUCLEOTIDE SEQUENCE</scope>
    <source>
        <strain evidence="1">CBHHK067</strain>
    </source>
</reference>
<dbReference type="EMBL" id="JARKIE010000237">
    <property type="protein sequence ID" value="KAJ7662921.1"/>
    <property type="molecule type" value="Genomic_DNA"/>
</dbReference>
<gene>
    <name evidence="1" type="ORF">B0H17DRAFT_1093233</name>
</gene>
<protein>
    <submittedName>
        <fullName evidence="1">Uncharacterized protein</fullName>
    </submittedName>
</protein>
<evidence type="ECO:0000313" key="1">
    <source>
        <dbReference type="EMBL" id="KAJ7662921.1"/>
    </source>
</evidence>
<sequence length="305" mass="34243">MSLGLEIVQTQIEHITGIWDLVEAMGYPGANIFIPVEERILLHRTKPLPVPIDDPTSKRLFRLTMEFLGKGSTLDEDLNSALLVPCLEEMQPGPGGRFRNELLRVSDQLSNLVGSPPTQSPGKRTAPNVYLDHALNKTIGNLVHSATVHHGHIRHSVNHVMPLAESTIGVGSRLLAGIDSEISRTRDILRYMKTDSRTLSDLLGRSPTRGEQFTAYLRFLEEERDIFRGLFESALIIQHNLKELYTYCIWYTDDLTTQNQHPPPRETPVTLKDVTRSIRNLLNRVEIVQMAGVGSNVSGTKARRL</sequence>
<dbReference type="AlphaFoldDB" id="A0AAD7CTZ7"/>
<organism evidence="1 2">
    <name type="scientific">Mycena rosella</name>
    <name type="common">Pink bonnet</name>
    <name type="synonym">Agaricus rosellus</name>
    <dbReference type="NCBI Taxonomy" id="1033263"/>
    <lineage>
        <taxon>Eukaryota</taxon>
        <taxon>Fungi</taxon>
        <taxon>Dikarya</taxon>
        <taxon>Basidiomycota</taxon>
        <taxon>Agaricomycotina</taxon>
        <taxon>Agaricomycetes</taxon>
        <taxon>Agaricomycetidae</taxon>
        <taxon>Agaricales</taxon>
        <taxon>Marasmiineae</taxon>
        <taxon>Mycenaceae</taxon>
        <taxon>Mycena</taxon>
    </lineage>
</organism>
<dbReference type="Proteomes" id="UP001221757">
    <property type="component" value="Unassembled WGS sequence"/>
</dbReference>
<name>A0AAD7CTZ7_MYCRO</name>
<proteinExistence type="predicted"/>